<organism evidence="1 2">
    <name type="scientific">Clostridium argentinense CDC 2741</name>
    <dbReference type="NCBI Taxonomy" id="1418104"/>
    <lineage>
        <taxon>Bacteria</taxon>
        <taxon>Bacillati</taxon>
        <taxon>Bacillota</taxon>
        <taxon>Clostridia</taxon>
        <taxon>Eubacteriales</taxon>
        <taxon>Clostridiaceae</taxon>
        <taxon>Clostridium</taxon>
    </lineage>
</organism>
<sequence length="32" mass="3539">MPDNSFMALELIAKGLSEVSDTAIYSKAFFEI</sequence>
<accession>A0A0C1UGQ4</accession>
<gene>
    <name evidence="1" type="ORF">U732_3439</name>
</gene>
<dbReference type="Proteomes" id="UP000031366">
    <property type="component" value="Unassembled WGS sequence"/>
</dbReference>
<evidence type="ECO:0000313" key="2">
    <source>
        <dbReference type="Proteomes" id="UP000031366"/>
    </source>
</evidence>
<reference evidence="1 2" key="1">
    <citation type="journal article" date="2015" name="Infect. Genet. Evol.">
        <title>Genomic sequences of six botulinum neurotoxin-producing strains representing three clostridial species illustrate the mobility and diversity of botulinum neurotoxin genes.</title>
        <authorList>
            <person name="Smith T.J."/>
            <person name="Hill K.K."/>
            <person name="Xie G."/>
            <person name="Foley B.T."/>
            <person name="Williamson C.H."/>
            <person name="Foster J.T."/>
            <person name="Johnson S.L."/>
            <person name="Chertkov O."/>
            <person name="Teshima H."/>
            <person name="Gibbons H.S."/>
            <person name="Johnsky L.A."/>
            <person name="Karavis M.A."/>
            <person name="Smith L.A."/>
        </authorList>
    </citation>
    <scope>NUCLEOTIDE SEQUENCE [LARGE SCALE GENOMIC DNA]</scope>
    <source>
        <strain evidence="1 2">CDC 2741</strain>
    </source>
</reference>
<protein>
    <submittedName>
        <fullName evidence="1">Uncharacterized protein</fullName>
    </submittedName>
</protein>
<keyword evidence="2" id="KW-1185">Reference proteome</keyword>
<dbReference type="EMBL" id="AYSO01000016">
    <property type="protein sequence ID" value="KIE46570.1"/>
    <property type="molecule type" value="Genomic_DNA"/>
</dbReference>
<dbReference type="AlphaFoldDB" id="A0A0C1UGQ4"/>
<proteinExistence type="predicted"/>
<name>A0A0C1UGQ4_9CLOT</name>
<comment type="caution">
    <text evidence="1">The sequence shown here is derived from an EMBL/GenBank/DDBJ whole genome shotgun (WGS) entry which is preliminary data.</text>
</comment>
<evidence type="ECO:0000313" key="1">
    <source>
        <dbReference type="EMBL" id="KIE46570.1"/>
    </source>
</evidence>